<dbReference type="OrthoDB" id="3253623at2759"/>
<evidence type="ECO:0000313" key="2">
    <source>
        <dbReference type="Proteomes" id="UP000807025"/>
    </source>
</evidence>
<dbReference type="EMBL" id="MU154689">
    <property type="protein sequence ID" value="KAF9488968.1"/>
    <property type="molecule type" value="Genomic_DNA"/>
</dbReference>
<feature type="non-terminal residue" evidence="1">
    <location>
        <position position="1"/>
    </location>
</feature>
<comment type="caution">
    <text evidence="1">The sequence shown here is derived from an EMBL/GenBank/DDBJ whole genome shotgun (WGS) entry which is preliminary data.</text>
</comment>
<dbReference type="Proteomes" id="UP000807025">
    <property type="component" value="Unassembled WGS sequence"/>
</dbReference>
<reference evidence="1" key="1">
    <citation type="submission" date="2020-11" db="EMBL/GenBank/DDBJ databases">
        <authorList>
            <consortium name="DOE Joint Genome Institute"/>
            <person name="Ahrendt S."/>
            <person name="Riley R."/>
            <person name="Andreopoulos W."/>
            <person name="Labutti K."/>
            <person name="Pangilinan J."/>
            <person name="Ruiz-Duenas F.J."/>
            <person name="Barrasa J.M."/>
            <person name="Sanchez-Garcia M."/>
            <person name="Camarero S."/>
            <person name="Miyauchi S."/>
            <person name="Serrano A."/>
            <person name="Linde D."/>
            <person name="Babiker R."/>
            <person name="Drula E."/>
            <person name="Ayuso-Fernandez I."/>
            <person name="Pacheco R."/>
            <person name="Padilla G."/>
            <person name="Ferreira P."/>
            <person name="Barriuso J."/>
            <person name="Kellner H."/>
            <person name="Castanera R."/>
            <person name="Alfaro M."/>
            <person name="Ramirez L."/>
            <person name="Pisabarro A.G."/>
            <person name="Kuo A."/>
            <person name="Tritt A."/>
            <person name="Lipzen A."/>
            <person name="He G."/>
            <person name="Yan M."/>
            <person name="Ng V."/>
            <person name="Cullen D."/>
            <person name="Martin F."/>
            <person name="Rosso M.-N."/>
            <person name="Henrissat B."/>
            <person name="Hibbett D."/>
            <person name="Martinez A.T."/>
            <person name="Grigoriev I.V."/>
        </authorList>
    </citation>
    <scope>NUCLEOTIDE SEQUENCE</scope>
    <source>
        <strain evidence="1">ATCC 90797</strain>
    </source>
</reference>
<keyword evidence="2" id="KW-1185">Reference proteome</keyword>
<evidence type="ECO:0000313" key="1">
    <source>
        <dbReference type="EMBL" id="KAF9488968.1"/>
    </source>
</evidence>
<accession>A0A9P5ZKY8</accession>
<name>A0A9P5ZKY8_PLEER</name>
<gene>
    <name evidence="1" type="ORF">BDN71DRAFT_1347914</name>
</gene>
<organism evidence="1 2">
    <name type="scientific">Pleurotus eryngii</name>
    <name type="common">Boletus of the steppes</name>
    <dbReference type="NCBI Taxonomy" id="5323"/>
    <lineage>
        <taxon>Eukaryota</taxon>
        <taxon>Fungi</taxon>
        <taxon>Dikarya</taxon>
        <taxon>Basidiomycota</taxon>
        <taxon>Agaricomycotina</taxon>
        <taxon>Agaricomycetes</taxon>
        <taxon>Agaricomycetidae</taxon>
        <taxon>Agaricales</taxon>
        <taxon>Pleurotineae</taxon>
        <taxon>Pleurotaceae</taxon>
        <taxon>Pleurotus</taxon>
    </lineage>
</organism>
<feature type="non-terminal residue" evidence="1">
    <location>
        <position position="79"/>
    </location>
</feature>
<dbReference type="AlphaFoldDB" id="A0A9P5ZKY8"/>
<protein>
    <submittedName>
        <fullName evidence="1">Uncharacterized protein</fullName>
    </submittedName>
</protein>
<sequence>DGLSFLEGKGEGCLVFEFSVDSFEPIGMKPGKKSYSSTGIWVICYKFLPHLHYPSENIYLMSIITGLHKLDTHHINPYI</sequence>
<proteinExistence type="predicted"/>